<protein>
    <submittedName>
        <fullName evidence="2">Transglycosylase SLT domain-containing protein</fullName>
    </submittedName>
</protein>
<name>A0ABV7XN63_9GAMM</name>
<comment type="caution">
    <text evidence="2">The sequence shown here is derived from an EMBL/GenBank/DDBJ whole genome shotgun (WGS) entry which is preliminary data.</text>
</comment>
<organism evidence="2 3">
    <name type="scientific">Luteimonas soli</name>
    <dbReference type="NCBI Taxonomy" id="1648966"/>
    <lineage>
        <taxon>Bacteria</taxon>
        <taxon>Pseudomonadati</taxon>
        <taxon>Pseudomonadota</taxon>
        <taxon>Gammaproteobacteria</taxon>
        <taxon>Lysobacterales</taxon>
        <taxon>Lysobacteraceae</taxon>
        <taxon>Luteimonas</taxon>
    </lineage>
</organism>
<dbReference type="InterPro" id="IPR023346">
    <property type="entry name" value="Lysozyme-like_dom_sf"/>
</dbReference>
<dbReference type="SUPFAM" id="SSF53955">
    <property type="entry name" value="Lysozyme-like"/>
    <property type="match status" value="1"/>
</dbReference>
<sequence>MNRRHDDLNPLGRWIHRNLVAVCLIGVLVLMGCVGSCMPQPVHAAERAVPVPEVSTLYRLKIEREAARNFGLDAPVARLAAQIHQESGWRPKAASAYAQGLAQFTPATAAWLPQVCPAVGKPDPWDPDWSLRAQACYMAWLYAQVKPFRYAGGMSDCTHWNLALRSYNGGLGWIQRERLATQRAGDDANDWRDIERHRVRAGWAHKENIGYPRRILLVLEPRYLAAGWPGSAVC</sequence>
<dbReference type="Pfam" id="PF01464">
    <property type="entry name" value="SLT"/>
    <property type="match status" value="1"/>
</dbReference>
<dbReference type="Gene3D" id="1.10.530.10">
    <property type="match status" value="1"/>
</dbReference>
<gene>
    <name evidence="2" type="ORF">ACFONC_11735</name>
</gene>
<dbReference type="EMBL" id="JBHRYA010000007">
    <property type="protein sequence ID" value="MFC3716822.1"/>
    <property type="molecule type" value="Genomic_DNA"/>
</dbReference>
<reference evidence="3" key="1">
    <citation type="journal article" date="2019" name="Int. J. Syst. Evol. Microbiol.">
        <title>The Global Catalogue of Microorganisms (GCM) 10K type strain sequencing project: providing services to taxonomists for standard genome sequencing and annotation.</title>
        <authorList>
            <consortium name="The Broad Institute Genomics Platform"/>
            <consortium name="The Broad Institute Genome Sequencing Center for Infectious Disease"/>
            <person name="Wu L."/>
            <person name="Ma J."/>
        </authorList>
    </citation>
    <scope>NUCLEOTIDE SEQUENCE [LARGE SCALE GENOMIC DNA]</scope>
    <source>
        <strain evidence="3">KCTC 42441</strain>
    </source>
</reference>
<dbReference type="InterPro" id="IPR008258">
    <property type="entry name" value="Transglycosylase_SLT_dom_1"/>
</dbReference>
<dbReference type="Proteomes" id="UP001595705">
    <property type="component" value="Unassembled WGS sequence"/>
</dbReference>
<accession>A0ABV7XN63</accession>
<dbReference type="RefSeq" id="WP_386744255.1">
    <property type="nucleotide sequence ID" value="NZ_JBHRYA010000007.1"/>
</dbReference>
<proteinExistence type="predicted"/>
<dbReference type="PROSITE" id="PS51257">
    <property type="entry name" value="PROKAR_LIPOPROTEIN"/>
    <property type="match status" value="1"/>
</dbReference>
<keyword evidence="3" id="KW-1185">Reference proteome</keyword>
<evidence type="ECO:0000259" key="1">
    <source>
        <dbReference type="Pfam" id="PF01464"/>
    </source>
</evidence>
<evidence type="ECO:0000313" key="3">
    <source>
        <dbReference type="Proteomes" id="UP001595705"/>
    </source>
</evidence>
<evidence type="ECO:0000313" key="2">
    <source>
        <dbReference type="EMBL" id="MFC3716822.1"/>
    </source>
</evidence>
<feature type="domain" description="Transglycosylase SLT" evidence="1">
    <location>
        <begin position="78"/>
        <end position="184"/>
    </location>
</feature>